<accession>A0A0F9AEI1</accession>
<protein>
    <submittedName>
        <fullName evidence="1">Uncharacterized protein</fullName>
    </submittedName>
</protein>
<proteinExistence type="predicted"/>
<name>A0A0F9AEI1_9ZZZZ</name>
<comment type="caution">
    <text evidence="1">The sequence shown here is derived from an EMBL/GenBank/DDBJ whole genome shotgun (WGS) entry which is preliminary data.</text>
</comment>
<reference evidence="1" key="1">
    <citation type="journal article" date="2015" name="Nature">
        <title>Complex archaea that bridge the gap between prokaryotes and eukaryotes.</title>
        <authorList>
            <person name="Spang A."/>
            <person name="Saw J.H."/>
            <person name="Jorgensen S.L."/>
            <person name="Zaremba-Niedzwiedzka K."/>
            <person name="Martijn J."/>
            <person name="Lind A.E."/>
            <person name="van Eijk R."/>
            <person name="Schleper C."/>
            <person name="Guy L."/>
            <person name="Ettema T.J."/>
        </authorList>
    </citation>
    <scope>NUCLEOTIDE SEQUENCE</scope>
</reference>
<gene>
    <name evidence="1" type="ORF">LCGC14_2582320</name>
</gene>
<sequence>MDARLMTKKEILALPLKERRKIMSEQADRILENQPNYPNETLGLGHTIFLLLKSLDACF</sequence>
<dbReference type="EMBL" id="LAZR01043140">
    <property type="protein sequence ID" value="KKL07810.1"/>
    <property type="molecule type" value="Genomic_DNA"/>
</dbReference>
<evidence type="ECO:0000313" key="1">
    <source>
        <dbReference type="EMBL" id="KKL07810.1"/>
    </source>
</evidence>
<organism evidence="1">
    <name type="scientific">marine sediment metagenome</name>
    <dbReference type="NCBI Taxonomy" id="412755"/>
    <lineage>
        <taxon>unclassified sequences</taxon>
        <taxon>metagenomes</taxon>
        <taxon>ecological metagenomes</taxon>
    </lineage>
</organism>
<dbReference type="AlphaFoldDB" id="A0A0F9AEI1"/>